<feature type="region of interest" description="Disordered" evidence="4">
    <location>
        <begin position="98"/>
        <end position="132"/>
    </location>
</feature>
<dbReference type="InterPro" id="IPR047057">
    <property type="entry name" value="MerR_fam"/>
</dbReference>
<dbReference type="CDD" id="cd01104">
    <property type="entry name" value="HTH_MlrA-CarA"/>
    <property type="match status" value="1"/>
</dbReference>
<dbReference type="GO" id="GO:0003700">
    <property type="term" value="F:DNA-binding transcription factor activity"/>
    <property type="evidence" value="ECO:0007669"/>
    <property type="project" value="InterPro"/>
</dbReference>
<dbReference type="PROSITE" id="PS50937">
    <property type="entry name" value="HTH_MERR_2"/>
    <property type="match status" value="1"/>
</dbReference>
<feature type="compositionally biased region" description="Low complexity" evidence="4">
    <location>
        <begin position="98"/>
        <end position="108"/>
    </location>
</feature>
<dbReference type="PANTHER" id="PTHR30204">
    <property type="entry name" value="REDOX-CYCLING DRUG-SENSING TRANSCRIPTIONAL ACTIVATOR SOXR"/>
    <property type="match status" value="1"/>
</dbReference>
<dbReference type="PROSITE" id="PS51332">
    <property type="entry name" value="B12_BINDING"/>
    <property type="match status" value="1"/>
</dbReference>
<dbReference type="Pfam" id="PF13411">
    <property type="entry name" value="MerR_1"/>
    <property type="match status" value="1"/>
</dbReference>
<dbReference type="GO" id="GO:0003677">
    <property type="term" value="F:DNA binding"/>
    <property type="evidence" value="ECO:0007669"/>
    <property type="project" value="UniProtKB-KW"/>
</dbReference>
<organism evidence="7 8">
    <name type="scientific">Pedococcus badiiscoriae</name>
    <dbReference type="NCBI Taxonomy" id="642776"/>
    <lineage>
        <taxon>Bacteria</taxon>
        <taxon>Bacillati</taxon>
        <taxon>Actinomycetota</taxon>
        <taxon>Actinomycetes</taxon>
        <taxon>Micrococcales</taxon>
        <taxon>Intrasporangiaceae</taxon>
        <taxon>Pedococcus</taxon>
    </lineage>
</organism>
<feature type="domain" description="B12-binding" evidence="6">
    <location>
        <begin position="219"/>
        <end position="341"/>
    </location>
</feature>
<dbReference type="EMBL" id="JACCAB010000001">
    <property type="protein sequence ID" value="NYG06119.1"/>
    <property type="molecule type" value="Genomic_DNA"/>
</dbReference>
<dbReference type="InterPro" id="IPR003759">
    <property type="entry name" value="Cbl-bd_cap"/>
</dbReference>
<dbReference type="InterPro" id="IPR009061">
    <property type="entry name" value="DNA-bd_dom_put_sf"/>
</dbReference>
<evidence type="ECO:0000256" key="3">
    <source>
        <dbReference type="ARBA" id="ARBA00023163"/>
    </source>
</evidence>
<dbReference type="SMART" id="SM00422">
    <property type="entry name" value="HTH_MERR"/>
    <property type="match status" value="1"/>
</dbReference>
<dbReference type="SUPFAM" id="SSF52242">
    <property type="entry name" value="Cobalamin (vitamin B12)-binding domain"/>
    <property type="match status" value="1"/>
</dbReference>
<dbReference type="Gene3D" id="1.10.1660.10">
    <property type="match status" value="1"/>
</dbReference>
<dbReference type="SUPFAM" id="SSF46955">
    <property type="entry name" value="Putative DNA-binding domain"/>
    <property type="match status" value="1"/>
</dbReference>
<evidence type="ECO:0000256" key="1">
    <source>
        <dbReference type="ARBA" id="ARBA00023015"/>
    </source>
</evidence>
<comment type="caution">
    <text evidence="7">The sequence shown here is derived from an EMBL/GenBank/DDBJ whole genome shotgun (WGS) entry which is preliminary data.</text>
</comment>
<dbReference type="GO" id="GO:0046872">
    <property type="term" value="F:metal ion binding"/>
    <property type="evidence" value="ECO:0007669"/>
    <property type="project" value="InterPro"/>
</dbReference>
<evidence type="ECO:0000313" key="7">
    <source>
        <dbReference type="EMBL" id="NYG06119.1"/>
    </source>
</evidence>
<accession>A0A852WBD0</accession>
<evidence type="ECO:0000313" key="8">
    <source>
        <dbReference type="Proteomes" id="UP000573599"/>
    </source>
</evidence>
<keyword evidence="2 7" id="KW-0238">DNA-binding</keyword>
<evidence type="ECO:0000259" key="5">
    <source>
        <dbReference type="PROSITE" id="PS50937"/>
    </source>
</evidence>
<gene>
    <name evidence="7" type="ORF">BJ986_000606</name>
</gene>
<proteinExistence type="predicted"/>
<feature type="domain" description="HTH merR-type" evidence="5">
    <location>
        <begin position="1"/>
        <end position="70"/>
    </location>
</feature>
<reference evidence="7 8" key="1">
    <citation type="submission" date="2020-07" db="EMBL/GenBank/DDBJ databases">
        <title>Sequencing the genomes of 1000 actinobacteria strains.</title>
        <authorList>
            <person name="Klenk H.-P."/>
        </authorList>
    </citation>
    <scope>NUCLEOTIDE SEQUENCE [LARGE SCALE GENOMIC DNA]</scope>
    <source>
        <strain evidence="7 8">DSM 23987</strain>
    </source>
</reference>
<dbReference type="Gene3D" id="1.10.1240.10">
    <property type="entry name" value="Methionine synthase domain"/>
    <property type="match status" value="1"/>
</dbReference>
<dbReference type="PANTHER" id="PTHR30204:SF67">
    <property type="entry name" value="HTH-TYPE TRANSCRIPTIONAL REGULATOR MLRA-RELATED"/>
    <property type="match status" value="1"/>
</dbReference>
<evidence type="ECO:0000259" key="6">
    <source>
        <dbReference type="PROSITE" id="PS51332"/>
    </source>
</evidence>
<dbReference type="AlphaFoldDB" id="A0A852WBD0"/>
<dbReference type="InterPro" id="IPR000551">
    <property type="entry name" value="MerR-type_HTH_dom"/>
</dbReference>
<dbReference type="InterPro" id="IPR036594">
    <property type="entry name" value="Meth_synthase_dom"/>
</dbReference>
<name>A0A852WBD0_9MICO</name>
<dbReference type="Pfam" id="PF02607">
    <property type="entry name" value="B12-binding_2"/>
    <property type="match status" value="1"/>
</dbReference>
<keyword evidence="1" id="KW-0805">Transcription regulation</keyword>
<sequence length="341" mass="35006">MYTIGHAARLTGVPSATLRAWERRYGLVTPVRTEGGYRLYDEPGLQLLRAMGALVAAGWSPREAAEHLRADTTDTASQARQQPWDAYLSATTGAGSGGAASAAAESSGVVGQGDVRSTGAPGGGPDPDAPVAAGAWDVTALARGAAEMDPAAVGEAVDRAFAAGSFEQVVDTWLMPALQMLGDQWKAGRVDVAGEHVVSATLHRRLGAAMEAVSTAPRGPRVTVGLARGSHHELGILAFSVVLRRAGVDVVYLGADLPAQHWVAVVEHHEPAVVVLGVPTAADVLPARETVAALRAARPRLTVHVGGGAQFEVGQGTVPLGHAVAAAAHRLAEGLRTADAD</sequence>
<protein>
    <submittedName>
        <fullName evidence="7">DNA-binding transcriptional MerR regulator/methanogenic corrinoid protein MtbC1</fullName>
    </submittedName>
</protein>
<dbReference type="Gene3D" id="3.40.50.280">
    <property type="entry name" value="Cobalamin-binding domain"/>
    <property type="match status" value="1"/>
</dbReference>
<evidence type="ECO:0000256" key="4">
    <source>
        <dbReference type="SAM" id="MobiDB-lite"/>
    </source>
</evidence>
<keyword evidence="8" id="KW-1185">Reference proteome</keyword>
<dbReference type="GO" id="GO:0031419">
    <property type="term" value="F:cobalamin binding"/>
    <property type="evidence" value="ECO:0007669"/>
    <property type="project" value="InterPro"/>
</dbReference>
<keyword evidence="3" id="KW-0804">Transcription</keyword>
<evidence type="ECO:0000256" key="2">
    <source>
        <dbReference type="ARBA" id="ARBA00023125"/>
    </source>
</evidence>
<dbReference type="Proteomes" id="UP000573599">
    <property type="component" value="Unassembled WGS sequence"/>
</dbReference>
<dbReference type="InterPro" id="IPR006158">
    <property type="entry name" value="Cobalamin-bd"/>
</dbReference>
<dbReference type="Pfam" id="PF02310">
    <property type="entry name" value="B12-binding"/>
    <property type="match status" value="1"/>
</dbReference>
<dbReference type="InterPro" id="IPR036724">
    <property type="entry name" value="Cobalamin-bd_sf"/>
</dbReference>